<feature type="domain" description="KOW" evidence="7">
    <location>
        <begin position="7"/>
        <end position="34"/>
    </location>
</feature>
<protein>
    <recommendedName>
        <fullName evidence="4 5">Large ribosomal subunit protein uL24</fullName>
    </recommendedName>
</protein>
<dbReference type="SMART" id="SM00739">
    <property type="entry name" value="KOW"/>
    <property type="match status" value="1"/>
</dbReference>
<dbReference type="InterPro" id="IPR057264">
    <property type="entry name" value="Ribosomal_uL24_C"/>
</dbReference>
<comment type="function">
    <text evidence="5">One of two assembly initiator proteins, it binds directly to the 5'-end of the 23S rRNA, where it nucleates assembly of the 50S subunit.</text>
</comment>
<evidence type="ECO:0000256" key="4">
    <source>
        <dbReference type="ARBA" id="ARBA00035206"/>
    </source>
</evidence>
<dbReference type="STRING" id="690879.TSACC_23292"/>
<keyword evidence="2 5" id="KW-0689">Ribosomal protein</keyword>
<dbReference type="Gene3D" id="2.30.30.30">
    <property type="match status" value="1"/>
</dbReference>
<comment type="function">
    <text evidence="5">One of the proteins that surrounds the polypeptide exit tunnel on the outside of the subunit.</text>
</comment>
<dbReference type="EMBL" id="BDCO01000002">
    <property type="protein sequence ID" value="GAT34858.1"/>
    <property type="molecule type" value="Genomic_DNA"/>
</dbReference>
<keyword evidence="3 5" id="KW-0687">Ribonucleoprotein</keyword>
<proteinExistence type="inferred from homology"/>
<evidence type="ECO:0000313" key="9">
    <source>
        <dbReference type="Proteomes" id="UP000076023"/>
    </source>
</evidence>
<evidence type="ECO:0000256" key="3">
    <source>
        <dbReference type="ARBA" id="ARBA00023274"/>
    </source>
</evidence>
<dbReference type="PROSITE" id="PS01108">
    <property type="entry name" value="RIBOSOMAL_L24"/>
    <property type="match status" value="1"/>
</dbReference>
<dbReference type="InterPro" id="IPR003256">
    <property type="entry name" value="Ribosomal_uL24"/>
</dbReference>
<comment type="similarity">
    <text evidence="1 5 6">Belongs to the universal ribosomal protein uL24 family.</text>
</comment>
<evidence type="ECO:0000256" key="6">
    <source>
        <dbReference type="RuleBase" id="RU003477"/>
    </source>
</evidence>
<dbReference type="GO" id="GO:0006412">
    <property type="term" value="P:translation"/>
    <property type="evidence" value="ECO:0007669"/>
    <property type="project" value="UniProtKB-UniRule"/>
</dbReference>
<dbReference type="HAMAP" id="MF_01326_B">
    <property type="entry name" value="Ribosomal_uL24_B"/>
    <property type="match status" value="1"/>
</dbReference>
<sequence>MSTVKTHVRRGDTVQVISGNHRGSAGKILQVNPTKSQVIIEGVRMIKKHQRKTQDNPNGAIIEREGPIHISNVKVVERATTEKKAKKKAA</sequence>
<dbReference type="PANTHER" id="PTHR12903">
    <property type="entry name" value="MITOCHONDRIAL RIBOSOMAL PROTEIN L24"/>
    <property type="match status" value="1"/>
</dbReference>
<keyword evidence="5" id="KW-0699">rRNA-binding</keyword>
<dbReference type="GO" id="GO:0005840">
    <property type="term" value="C:ribosome"/>
    <property type="evidence" value="ECO:0007669"/>
    <property type="project" value="UniProtKB-KW"/>
</dbReference>
<keyword evidence="5" id="KW-0694">RNA-binding</keyword>
<reference evidence="9" key="1">
    <citation type="journal article" date="2017" name="Genome Announc.">
        <title>Draft Genome Sequence of Terrimicrobium sacchariphilum NM-5T, a Facultative Anaerobic Soil Bacterium of the Class Spartobacteria.</title>
        <authorList>
            <person name="Qiu Y.L."/>
            <person name="Tourlousse D.M."/>
            <person name="Matsuura N."/>
            <person name="Ohashi A."/>
            <person name="Sekiguchi Y."/>
        </authorList>
    </citation>
    <scope>NUCLEOTIDE SEQUENCE [LARGE SCALE GENOMIC DNA]</scope>
    <source>
        <strain evidence="9">NM-5</strain>
    </source>
</reference>
<comment type="subunit">
    <text evidence="5">Part of the 50S ribosomal subunit.</text>
</comment>
<accession>A0A146GEE2</accession>
<evidence type="ECO:0000256" key="2">
    <source>
        <dbReference type="ARBA" id="ARBA00022980"/>
    </source>
</evidence>
<dbReference type="NCBIfam" id="TIGR01079">
    <property type="entry name" value="rplX_bact"/>
    <property type="match status" value="1"/>
</dbReference>
<dbReference type="Pfam" id="PF17136">
    <property type="entry name" value="ribosomal_L24"/>
    <property type="match status" value="1"/>
</dbReference>
<dbReference type="InterPro" id="IPR005825">
    <property type="entry name" value="Ribosomal_uL24_CS"/>
</dbReference>
<dbReference type="Pfam" id="PF00467">
    <property type="entry name" value="KOW"/>
    <property type="match status" value="1"/>
</dbReference>
<comment type="caution">
    <text evidence="8">The sequence shown here is derived from an EMBL/GenBank/DDBJ whole genome shotgun (WGS) entry which is preliminary data.</text>
</comment>
<name>A0A146GEE2_TERSA</name>
<dbReference type="InterPro" id="IPR008991">
    <property type="entry name" value="Translation_prot_SH3-like_sf"/>
</dbReference>
<dbReference type="AlphaFoldDB" id="A0A146GEE2"/>
<evidence type="ECO:0000259" key="7">
    <source>
        <dbReference type="SMART" id="SM00739"/>
    </source>
</evidence>
<dbReference type="GO" id="GO:0019843">
    <property type="term" value="F:rRNA binding"/>
    <property type="evidence" value="ECO:0007669"/>
    <property type="project" value="UniProtKB-UniRule"/>
</dbReference>
<dbReference type="InterPro" id="IPR041988">
    <property type="entry name" value="Ribosomal_uL24_KOW"/>
</dbReference>
<dbReference type="RefSeq" id="WP_075080454.1">
    <property type="nucleotide sequence ID" value="NZ_BDCO01000002.1"/>
</dbReference>
<gene>
    <name evidence="5" type="primary">rplX</name>
    <name evidence="8" type="ORF">TSACC_23292</name>
</gene>
<organism evidence="8 9">
    <name type="scientific">Terrimicrobium sacchariphilum</name>
    <dbReference type="NCBI Taxonomy" id="690879"/>
    <lineage>
        <taxon>Bacteria</taxon>
        <taxon>Pseudomonadati</taxon>
        <taxon>Verrucomicrobiota</taxon>
        <taxon>Terrimicrobiia</taxon>
        <taxon>Terrimicrobiales</taxon>
        <taxon>Terrimicrobiaceae</taxon>
        <taxon>Terrimicrobium</taxon>
    </lineage>
</organism>
<dbReference type="InterPro" id="IPR014722">
    <property type="entry name" value="Rib_uL2_dom2"/>
</dbReference>
<evidence type="ECO:0000256" key="5">
    <source>
        <dbReference type="HAMAP-Rule" id="MF_01326"/>
    </source>
</evidence>
<evidence type="ECO:0000313" key="8">
    <source>
        <dbReference type="EMBL" id="GAT34858.1"/>
    </source>
</evidence>
<dbReference type="InterPro" id="IPR005824">
    <property type="entry name" value="KOW"/>
</dbReference>
<dbReference type="OrthoDB" id="9807419at2"/>
<evidence type="ECO:0000256" key="1">
    <source>
        <dbReference type="ARBA" id="ARBA00010618"/>
    </source>
</evidence>
<dbReference type="GO" id="GO:0003735">
    <property type="term" value="F:structural constituent of ribosome"/>
    <property type="evidence" value="ECO:0007669"/>
    <property type="project" value="InterPro"/>
</dbReference>
<dbReference type="FunCoup" id="A0A146GEE2">
    <property type="interactions" value="579"/>
</dbReference>
<dbReference type="GO" id="GO:1990904">
    <property type="term" value="C:ribonucleoprotein complex"/>
    <property type="evidence" value="ECO:0007669"/>
    <property type="project" value="UniProtKB-KW"/>
</dbReference>
<keyword evidence="9" id="KW-1185">Reference proteome</keyword>
<dbReference type="Proteomes" id="UP000076023">
    <property type="component" value="Unassembled WGS sequence"/>
</dbReference>
<dbReference type="CDD" id="cd06089">
    <property type="entry name" value="KOW_RPL26"/>
    <property type="match status" value="1"/>
</dbReference>
<dbReference type="SUPFAM" id="SSF50104">
    <property type="entry name" value="Translation proteins SH3-like domain"/>
    <property type="match status" value="1"/>
</dbReference>
<dbReference type="InParanoid" id="A0A146GEE2"/>